<dbReference type="InterPro" id="IPR019008">
    <property type="entry name" value="Beta_sandwich_EMC7"/>
</dbReference>
<dbReference type="OrthoDB" id="27095at2759"/>
<accession>A0A9Q3CJH2</accession>
<dbReference type="InterPro" id="IPR039163">
    <property type="entry name" value="EMC7"/>
</dbReference>
<dbReference type="GO" id="GO:0072546">
    <property type="term" value="C:EMC complex"/>
    <property type="evidence" value="ECO:0007669"/>
    <property type="project" value="TreeGrafter"/>
</dbReference>
<dbReference type="EMBL" id="AVOT02007379">
    <property type="protein sequence ID" value="MBW0483771.1"/>
    <property type="molecule type" value="Genomic_DNA"/>
</dbReference>
<evidence type="ECO:0000256" key="1">
    <source>
        <dbReference type="ARBA" id="ARBA00004167"/>
    </source>
</evidence>
<feature type="region of interest" description="Disordered" evidence="6">
    <location>
        <begin position="221"/>
        <end position="259"/>
    </location>
</feature>
<reference evidence="9" key="1">
    <citation type="submission" date="2021-03" db="EMBL/GenBank/DDBJ databases">
        <title>Draft genome sequence of rust myrtle Austropuccinia psidii MF-1, a brazilian biotype.</title>
        <authorList>
            <person name="Quecine M.C."/>
            <person name="Pachon D.M.R."/>
            <person name="Bonatelli M.L."/>
            <person name="Correr F.H."/>
            <person name="Franceschini L.M."/>
            <person name="Leite T.F."/>
            <person name="Margarido G.R.A."/>
            <person name="Almeida C.A."/>
            <person name="Ferrarezi J.A."/>
            <person name="Labate C.A."/>
        </authorList>
    </citation>
    <scope>NUCLEOTIDE SEQUENCE</scope>
    <source>
        <strain evidence="9">MF-1</strain>
    </source>
</reference>
<dbReference type="Proteomes" id="UP000765509">
    <property type="component" value="Unassembled WGS sequence"/>
</dbReference>
<evidence type="ECO:0000313" key="10">
    <source>
        <dbReference type="Proteomes" id="UP000765509"/>
    </source>
</evidence>
<feature type="domain" description="ER membrane protein complex subunit 7 beta-sandwich" evidence="8">
    <location>
        <begin position="42"/>
        <end position="171"/>
    </location>
</feature>
<evidence type="ECO:0000256" key="3">
    <source>
        <dbReference type="ARBA" id="ARBA00022729"/>
    </source>
</evidence>
<evidence type="ECO:0000313" key="9">
    <source>
        <dbReference type="EMBL" id="MBW0483771.1"/>
    </source>
</evidence>
<keyword evidence="5 7" id="KW-0472">Membrane</keyword>
<evidence type="ECO:0000256" key="6">
    <source>
        <dbReference type="SAM" id="MobiDB-lite"/>
    </source>
</evidence>
<evidence type="ECO:0000256" key="4">
    <source>
        <dbReference type="ARBA" id="ARBA00022989"/>
    </source>
</evidence>
<gene>
    <name evidence="9" type="ORF">O181_023486</name>
</gene>
<proteinExistence type="predicted"/>
<evidence type="ECO:0000256" key="2">
    <source>
        <dbReference type="ARBA" id="ARBA00022692"/>
    </source>
</evidence>
<protein>
    <recommendedName>
        <fullName evidence="8">ER membrane protein complex subunit 7 beta-sandwich domain-containing protein</fullName>
    </recommendedName>
</protein>
<keyword evidence="2 7" id="KW-0812">Transmembrane</keyword>
<comment type="subcellular location">
    <subcellularLocation>
        <location evidence="1">Membrane</location>
        <topology evidence="1">Single-pass membrane protein</topology>
    </subcellularLocation>
</comment>
<feature type="transmembrane region" description="Helical" evidence="7">
    <location>
        <begin position="160"/>
        <end position="181"/>
    </location>
</feature>
<dbReference type="AlphaFoldDB" id="A0A9Q3CJH2"/>
<dbReference type="PANTHER" id="PTHR13605:SF4">
    <property type="entry name" value="ER MEMBRANE PROTEIN COMPLEX SUBUNIT 7"/>
    <property type="match status" value="1"/>
</dbReference>
<feature type="transmembrane region" description="Helical" evidence="7">
    <location>
        <begin position="7"/>
        <end position="27"/>
    </location>
</feature>
<sequence>MMSTITILRCFVGLFVFSLNLGVVISMDLVGQVAWNTILPDIKQLPTDSRVALQSAYPQEAFIRLDGTFIIQDVKPGNHILTVKCRNYAFPSLWVQVPSSNDGSEDVLPIIKPHVFGQASSPPPGVGASLPAEPRLQYPIKLVPITKIQYEEVKVGFNPIGMLLGNPLYLLMGGMVLFMMVTPKLLNMIDPEALAEVQANQVNMRKQMAAMQDMDFASGLSKMLTPPVTNEPSETSKISASPSKPASKSTEASHVKRRK</sequence>
<keyword evidence="4 7" id="KW-1133">Transmembrane helix</keyword>
<evidence type="ECO:0000256" key="5">
    <source>
        <dbReference type="ARBA" id="ARBA00023136"/>
    </source>
</evidence>
<keyword evidence="3" id="KW-0732">Signal</keyword>
<keyword evidence="10" id="KW-1185">Reference proteome</keyword>
<evidence type="ECO:0000256" key="7">
    <source>
        <dbReference type="SAM" id="Phobius"/>
    </source>
</evidence>
<dbReference type="Pfam" id="PF09430">
    <property type="entry name" value="EMC7_beta-sandw"/>
    <property type="match status" value="1"/>
</dbReference>
<evidence type="ECO:0000259" key="8">
    <source>
        <dbReference type="Pfam" id="PF09430"/>
    </source>
</evidence>
<organism evidence="9 10">
    <name type="scientific">Austropuccinia psidii MF-1</name>
    <dbReference type="NCBI Taxonomy" id="1389203"/>
    <lineage>
        <taxon>Eukaryota</taxon>
        <taxon>Fungi</taxon>
        <taxon>Dikarya</taxon>
        <taxon>Basidiomycota</taxon>
        <taxon>Pucciniomycotina</taxon>
        <taxon>Pucciniomycetes</taxon>
        <taxon>Pucciniales</taxon>
        <taxon>Sphaerophragmiaceae</taxon>
        <taxon>Austropuccinia</taxon>
    </lineage>
</organism>
<dbReference type="PANTHER" id="PTHR13605">
    <property type="entry name" value="ER MEMBRANE PROTEIN COMPLEX SUBUNIT 7"/>
    <property type="match status" value="1"/>
</dbReference>
<name>A0A9Q3CJH2_9BASI</name>
<feature type="compositionally biased region" description="Low complexity" evidence="6">
    <location>
        <begin position="235"/>
        <end position="252"/>
    </location>
</feature>
<comment type="caution">
    <text evidence="9">The sequence shown here is derived from an EMBL/GenBank/DDBJ whole genome shotgun (WGS) entry which is preliminary data.</text>
</comment>